<name>A0ACB9RL79_9MYRT</name>
<evidence type="ECO:0000313" key="1">
    <source>
        <dbReference type="EMBL" id="KAI4379634.1"/>
    </source>
</evidence>
<gene>
    <name evidence="1" type="ORF">MLD38_005908</name>
</gene>
<reference evidence="2" key="1">
    <citation type="journal article" date="2023" name="Front. Plant Sci.">
        <title>Chromosomal-level genome assembly of Melastoma candidum provides insights into trichome evolution.</title>
        <authorList>
            <person name="Zhong Y."/>
            <person name="Wu W."/>
            <person name="Sun C."/>
            <person name="Zou P."/>
            <person name="Liu Y."/>
            <person name="Dai S."/>
            <person name="Zhou R."/>
        </authorList>
    </citation>
    <scope>NUCLEOTIDE SEQUENCE [LARGE SCALE GENOMIC DNA]</scope>
</reference>
<sequence length="289" mass="31340">MASRAGFDPTATFHPIPTTTTFHPILAFPSLSNTNATPSIALPVDPSLSQVSGAAAVTPFGSSLVAPLSPITNIVTVKLSTENYPVWLSLVTSYLHSANLMQYDDGTILQPLSELQTVVGIMVPKPVGHIAANKLAPRFAPCIFLGYSDKHKGYRCFDAAFDRIHYSRHVHFVEDTFSASTLLQHSSLSTRNPTNSYQEVTWFLPTMPRQPPPSSAVIDSVFAASTSTVTAPLPCSIPPHSSGVLFEPSTPFVNQVVDLLLSRYALKVAPQLRSLLRMSIYPLHCPNIL</sequence>
<protein>
    <submittedName>
        <fullName evidence="1">Uncharacterized protein</fullName>
    </submittedName>
</protein>
<organism evidence="1 2">
    <name type="scientific">Melastoma candidum</name>
    <dbReference type="NCBI Taxonomy" id="119954"/>
    <lineage>
        <taxon>Eukaryota</taxon>
        <taxon>Viridiplantae</taxon>
        <taxon>Streptophyta</taxon>
        <taxon>Embryophyta</taxon>
        <taxon>Tracheophyta</taxon>
        <taxon>Spermatophyta</taxon>
        <taxon>Magnoliopsida</taxon>
        <taxon>eudicotyledons</taxon>
        <taxon>Gunneridae</taxon>
        <taxon>Pentapetalae</taxon>
        <taxon>rosids</taxon>
        <taxon>malvids</taxon>
        <taxon>Myrtales</taxon>
        <taxon>Melastomataceae</taxon>
        <taxon>Melastomatoideae</taxon>
        <taxon>Melastomateae</taxon>
        <taxon>Melastoma</taxon>
    </lineage>
</organism>
<proteinExistence type="predicted"/>
<accession>A0ACB9RL79</accession>
<dbReference type="EMBL" id="CM042882">
    <property type="protein sequence ID" value="KAI4379634.1"/>
    <property type="molecule type" value="Genomic_DNA"/>
</dbReference>
<keyword evidence="2" id="KW-1185">Reference proteome</keyword>
<comment type="caution">
    <text evidence="1">The sequence shown here is derived from an EMBL/GenBank/DDBJ whole genome shotgun (WGS) entry which is preliminary data.</text>
</comment>
<evidence type="ECO:0000313" key="2">
    <source>
        <dbReference type="Proteomes" id="UP001057402"/>
    </source>
</evidence>
<dbReference type="Proteomes" id="UP001057402">
    <property type="component" value="Chromosome 3"/>
</dbReference>